<dbReference type="HAMAP" id="MF_00376">
    <property type="entry name" value="Dephospho_CoA_kinase"/>
    <property type="match status" value="1"/>
</dbReference>
<dbReference type="PANTHER" id="PTHR10695:SF46">
    <property type="entry name" value="BIFUNCTIONAL COENZYME A SYNTHASE-RELATED"/>
    <property type="match status" value="1"/>
</dbReference>
<dbReference type="NCBIfam" id="TIGR00152">
    <property type="entry name" value="dephospho-CoA kinase"/>
    <property type="match status" value="1"/>
</dbReference>
<comment type="pathway">
    <text evidence="8">Cofactor biosynthesis; coenzyme A biosynthesis; CoA from (R)-pantothenate: step 5/5.</text>
</comment>
<evidence type="ECO:0000256" key="2">
    <source>
        <dbReference type="ARBA" id="ARBA00022490"/>
    </source>
</evidence>
<comment type="caution">
    <text evidence="10">The sequence shown here is derived from an EMBL/GenBank/DDBJ whole genome shotgun (WGS) entry which is preliminary data.</text>
</comment>
<evidence type="ECO:0000256" key="8">
    <source>
        <dbReference type="HAMAP-Rule" id="MF_00376"/>
    </source>
</evidence>
<dbReference type="GO" id="GO:0005737">
    <property type="term" value="C:cytoplasm"/>
    <property type="evidence" value="ECO:0007669"/>
    <property type="project" value="UniProtKB-SubCell"/>
</dbReference>
<evidence type="ECO:0000313" key="10">
    <source>
        <dbReference type="EMBL" id="TXL62893.1"/>
    </source>
</evidence>
<comment type="similarity">
    <text evidence="1 8">Belongs to the CoaE family.</text>
</comment>
<dbReference type="AlphaFoldDB" id="A0A5C8NR49"/>
<evidence type="ECO:0000256" key="9">
    <source>
        <dbReference type="NCBIfam" id="TIGR00152"/>
    </source>
</evidence>
<keyword evidence="7 8" id="KW-0173">Coenzyme A biosynthesis</keyword>
<dbReference type="FunFam" id="3.40.50.300:FF:000991">
    <property type="entry name" value="Dephospho-CoA kinase"/>
    <property type="match status" value="1"/>
</dbReference>
<protein>
    <recommendedName>
        <fullName evidence="8 9">Dephospho-CoA kinase</fullName>
        <ecNumber evidence="8 9">2.7.1.24</ecNumber>
    </recommendedName>
    <alternativeName>
        <fullName evidence="8">Dephosphocoenzyme A kinase</fullName>
    </alternativeName>
</protein>
<dbReference type="NCBIfam" id="NF002879">
    <property type="entry name" value="PRK03333.1"/>
    <property type="match status" value="1"/>
</dbReference>
<gene>
    <name evidence="8" type="primary">coaE</name>
    <name evidence="10" type="ORF">FHP06_01215</name>
</gene>
<evidence type="ECO:0000313" key="11">
    <source>
        <dbReference type="Proteomes" id="UP000321571"/>
    </source>
</evidence>
<comment type="subcellular location">
    <subcellularLocation>
        <location evidence="8">Cytoplasm</location>
    </subcellularLocation>
</comment>
<dbReference type="PANTHER" id="PTHR10695">
    <property type="entry name" value="DEPHOSPHO-COA KINASE-RELATED"/>
    <property type="match status" value="1"/>
</dbReference>
<evidence type="ECO:0000256" key="3">
    <source>
        <dbReference type="ARBA" id="ARBA00022679"/>
    </source>
</evidence>
<dbReference type="InterPro" id="IPR027417">
    <property type="entry name" value="P-loop_NTPase"/>
</dbReference>
<dbReference type="EMBL" id="VDUX01000001">
    <property type="protein sequence ID" value="TXL62893.1"/>
    <property type="molecule type" value="Genomic_DNA"/>
</dbReference>
<dbReference type="SUPFAM" id="SSF52540">
    <property type="entry name" value="P-loop containing nucleoside triphosphate hydrolases"/>
    <property type="match status" value="1"/>
</dbReference>
<comment type="catalytic activity">
    <reaction evidence="8">
        <text>3'-dephospho-CoA + ATP = ADP + CoA + H(+)</text>
        <dbReference type="Rhea" id="RHEA:18245"/>
        <dbReference type="ChEBI" id="CHEBI:15378"/>
        <dbReference type="ChEBI" id="CHEBI:30616"/>
        <dbReference type="ChEBI" id="CHEBI:57287"/>
        <dbReference type="ChEBI" id="CHEBI:57328"/>
        <dbReference type="ChEBI" id="CHEBI:456216"/>
        <dbReference type="EC" id="2.7.1.24"/>
    </reaction>
</comment>
<proteinExistence type="inferred from homology"/>
<dbReference type="Proteomes" id="UP000321571">
    <property type="component" value="Unassembled WGS sequence"/>
</dbReference>
<dbReference type="UniPathway" id="UPA00241">
    <property type="reaction ID" value="UER00356"/>
</dbReference>
<evidence type="ECO:0000256" key="5">
    <source>
        <dbReference type="ARBA" id="ARBA00022777"/>
    </source>
</evidence>
<keyword evidence="5 8" id="KW-0418">Kinase</keyword>
<keyword evidence="11" id="KW-1185">Reference proteome</keyword>
<dbReference type="EC" id="2.7.1.24" evidence="8 9"/>
<reference evidence="10 11" key="1">
    <citation type="submission" date="2019-06" db="EMBL/GenBank/DDBJ databases">
        <title>Aeromicrobium sp. nov., isolated from a maize field.</title>
        <authorList>
            <person name="Lin S.-Y."/>
            <person name="Tsai C.-F."/>
            <person name="Young C.-C."/>
        </authorList>
    </citation>
    <scope>NUCLEOTIDE SEQUENCE [LARGE SCALE GENOMIC DNA]</scope>
    <source>
        <strain evidence="10 11">CC-CFT486</strain>
    </source>
</reference>
<dbReference type="InterPro" id="IPR001977">
    <property type="entry name" value="Depp_CoAkinase"/>
</dbReference>
<organism evidence="10 11">
    <name type="scientific">Aeromicrobium terrae</name>
    <dbReference type="NCBI Taxonomy" id="2498846"/>
    <lineage>
        <taxon>Bacteria</taxon>
        <taxon>Bacillati</taxon>
        <taxon>Actinomycetota</taxon>
        <taxon>Actinomycetes</taxon>
        <taxon>Propionibacteriales</taxon>
        <taxon>Nocardioidaceae</taxon>
        <taxon>Aeromicrobium</taxon>
    </lineage>
</organism>
<dbReference type="CDD" id="cd02022">
    <property type="entry name" value="DPCK"/>
    <property type="match status" value="1"/>
</dbReference>
<dbReference type="GO" id="GO:0015937">
    <property type="term" value="P:coenzyme A biosynthetic process"/>
    <property type="evidence" value="ECO:0007669"/>
    <property type="project" value="UniProtKB-UniRule"/>
</dbReference>
<comment type="function">
    <text evidence="8">Catalyzes the phosphorylation of the 3'-hydroxyl group of dephosphocoenzyme A to form coenzyme A.</text>
</comment>
<dbReference type="Pfam" id="PF01121">
    <property type="entry name" value="CoaE"/>
    <property type="match status" value="1"/>
</dbReference>
<dbReference type="Gene3D" id="3.40.50.300">
    <property type="entry name" value="P-loop containing nucleotide triphosphate hydrolases"/>
    <property type="match status" value="1"/>
</dbReference>
<evidence type="ECO:0000256" key="1">
    <source>
        <dbReference type="ARBA" id="ARBA00009018"/>
    </source>
</evidence>
<evidence type="ECO:0000256" key="7">
    <source>
        <dbReference type="ARBA" id="ARBA00022993"/>
    </source>
</evidence>
<sequence length="197" mass="20558">MFQVGLTGGIGSGKSTVSALLAARGAVVVDYDLLAREAVEPGTPALAAIEERFGRSVIAADGSLDRPGLGAVVFADDAARADLEAITHPAIRDLAVARLADVPEDGVVVHDHPLLVEMGMASVCDLVVVVDVPEEVQVQRLVELRGMSDADARARIAAQSSRQDRLAAADVVIDNTGTVADLEAEVDALWERIRSAS</sequence>
<dbReference type="GO" id="GO:0005524">
    <property type="term" value="F:ATP binding"/>
    <property type="evidence" value="ECO:0007669"/>
    <property type="project" value="UniProtKB-UniRule"/>
</dbReference>
<keyword evidence="4 8" id="KW-0547">Nucleotide-binding</keyword>
<name>A0A5C8NR49_9ACTN</name>
<dbReference type="PROSITE" id="PS51219">
    <property type="entry name" value="DPCK"/>
    <property type="match status" value="1"/>
</dbReference>
<dbReference type="OrthoDB" id="9812943at2"/>
<evidence type="ECO:0000256" key="6">
    <source>
        <dbReference type="ARBA" id="ARBA00022840"/>
    </source>
</evidence>
<dbReference type="RefSeq" id="WP_147683011.1">
    <property type="nucleotide sequence ID" value="NZ_VDUX01000001.1"/>
</dbReference>
<feature type="binding site" evidence="8">
    <location>
        <begin position="11"/>
        <end position="16"/>
    </location>
    <ligand>
        <name>ATP</name>
        <dbReference type="ChEBI" id="CHEBI:30616"/>
    </ligand>
</feature>
<accession>A0A5C8NR49</accession>
<keyword evidence="3 8" id="KW-0808">Transferase</keyword>
<keyword evidence="2 8" id="KW-0963">Cytoplasm</keyword>
<dbReference type="GO" id="GO:0004140">
    <property type="term" value="F:dephospho-CoA kinase activity"/>
    <property type="evidence" value="ECO:0007669"/>
    <property type="project" value="UniProtKB-UniRule"/>
</dbReference>
<keyword evidence="6 8" id="KW-0067">ATP-binding</keyword>
<evidence type="ECO:0000256" key="4">
    <source>
        <dbReference type="ARBA" id="ARBA00022741"/>
    </source>
</evidence>